<evidence type="ECO:0000313" key="3">
    <source>
        <dbReference type="Proteomes" id="UP000606730"/>
    </source>
</evidence>
<dbReference type="PANTHER" id="PTHR37841:SF1">
    <property type="entry name" value="DUF3298 DOMAIN-CONTAINING PROTEIN"/>
    <property type="match status" value="1"/>
</dbReference>
<feature type="signal peptide" evidence="1">
    <location>
        <begin position="1"/>
        <end position="26"/>
    </location>
</feature>
<organism evidence="2 3">
    <name type="scientific">Actibacterium pelagium</name>
    <dbReference type="NCBI Taxonomy" id="2029103"/>
    <lineage>
        <taxon>Bacteria</taxon>
        <taxon>Pseudomonadati</taxon>
        <taxon>Pseudomonadota</taxon>
        <taxon>Alphaproteobacteria</taxon>
        <taxon>Rhodobacterales</taxon>
        <taxon>Roseobacteraceae</taxon>
        <taxon>Actibacterium</taxon>
    </lineage>
</organism>
<dbReference type="AlphaFoldDB" id="A0A917AJQ0"/>
<dbReference type="SUPFAM" id="SSF69360">
    <property type="entry name" value="Cell wall binding repeat"/>
    <property type="match status" value="1"/>
</dbReference>
<dbReference type="Pfam" id="PF14903">
    <property type="entry name" value="WG_beta_rep"/>
    <property type="match status" value="5"/>
</dbReference>
<keyword evidence="1" id="KW-0732">Signal</keyword>
<gene>
    <name evidence="2" type="ORF">GCM10011517_27100</name>
</gene>
<keyword evidence="3" id="KW-1185">Reference proteome</keyword>
<reference evidence="2" key="1">
    <citation type="journal article" date="2014" name="Int. J. Syst. Evol. Microbiol.">
        <title>Complete genome sequence of Corynebacterium casei LMG S-19264T (=DSM 44701T), isolated from a smear-ripened cheese.</title>
        <authorList>
            <consortium name="US DOE Joint Genome Institute (JGI-PGF)"/>
            <person name="Walter F."/>
            <person name="Albersmeier A."/>
            <person name="Kalinowski J."/>
            <person name="Ruckert C."/>
        </authorList>
    </citation>
    <scope>NUCLEOTIDE SEQUENCE</scope>
    <source>
        <strain evidence="2">CGMCC 1.16012</strain>
    </source>
</reference>
<dbReference type="RefSeq" id="WP_095594587.1">
    <property type="nucleotide sequence ID" value="NZ_BMKN01000002.1"/>
</dbReference>
<reference evidence="2" key="2">
    <citation type="submission" date="2020-09" db="EMBL/GenBank/DDBJ databases">
        <authorList>
            <person name="Sun Q."/>
            <person name="Zhou Y."/>
        </authorList>
    </citation>
    <scope>NUCLEOTIDE SEQUENCE</scope>
    <source>
        <strain evidence="2">CGMCC 1.16012</strain>
    </source>
</reference>
<name>A0A917AJQ0_9RHOB</name>
<dbReference type="EMBL" id="BMKN01000002">
    <property type="protein sequence ID" value="GGE57880.1"/>
    <property type="molecule type" value="Genomic_DNA"/>
</dbReference>
<evidence type="ECO:0008006" key="4">
    <source>
        <dbReference type="Google" id="ProtNLM"/>
    </source>
</evidence>
<comment type="caution">
    <text evidence="2">The sequence shown here is derived from an EMBL/GenBank/DDBJ whole genome shotgun (WGS) entry which is preliminary data.</text>
</comment>
<sequence>MGTAFSPLGLLISGFLALGAAFQGSAQDTPGKGVLYPILVDDKWGFISESGDVIAEPAYDSLKGLRFPIPGCTDLRFAPNVLGADGPVAVANFAGGAALKWGFVSAEGEIIPPGYDEVYGFHDGVAAVSREGKWGFIDTTGKDVIPFDYDFASGFRAGVSIVMVDGWWGLIDREARYVVEPKYDVIRFLSHGPYVMFETKGKQGVMHVNGDVLAEAQFDRVNVLSEGLLNVYVSDKAGYYNVERKAFEFEPEFDMAAPFNEGVAQIRIGNETGFIDRNGTYTVELQEPNKQIMSNFGQFHFDWPKLSPIRKYIDLKRGKKVVGLIDVRTGSILIEPSFASIGMVYDDRAVFEDSGKFGYLDATGKIVIPAKFQAASDFSGGLAFVRYRGDPAYIDKEGEIAIMFDEKRVRGSPFRLKLAFVYGDGRERYIDRDGTAIYSFRSGCK</sequence>
<evidence type="ECO:0000256" key="1">
    <source>
        <dbReference type="SAM" id="SignalP"/>
    </source>
</evidence>
<feature type="chain" id="PRO_5037113548" description="WG containing repeat-containing protein" evidence="1">
    <location>
        <begin position="27"/>
        <end position="445"/>
    </location>
</feature>
<evidence type="ECO:0000313" key="2">
    <source>
        <dbReference type="EMBL" id="GGE57880.1"/>
    </source>
</evidence>
<dbReference type="PANTHER" id="PTHR37841">
    <property type="entry name" value="GLR2918 PROTEIN"/>
    <property type="match status" value="1"/>
</dbReference>
<dbReference type="Proteomes" id="UP000606730">
    <property type="component" value="Unassembled WGS sequence"/>
</dbReference>
<proteinExistence type="predicted"/>
<dbReference type="OrthoDB" id="8176121at2"/>
<dbReference type="InterPro" id="IPR032774">
    <property type="entry name" value="WG_beta_rep"/>
</dbReference>
<protein>
    <recommendedName>
        <fullName evidence="4">WG containing repeat-containing protein</fullName>
    </recommendedName>
</protein>
<accession>A0A917AJQ0</accession>